<protein>
    <submittedName>
        <fullName evidence="2">Uncharacterized protein</fullName>
    </submittedName>
</protein>
<evidence type="ECO:0000256" key="1">
    <source>
        <dbReference type="SAM" id="MobiDB-lite"/>
    </source>
</evidence>
<feature type="region of interest" description="Disordered" evidence="1">
    <location>
        <begin position="216"/>
        <end position="240"/>
    </location>
</feature>
<sequence>MEPPSKRPRYYPSKNMIRPIMSASQPASAIPRPGTPRPILPPPRTNSTPHPTTSGKQLPSTTSAFHRRRTRANAQVLVDLCPNPYVPWVDPSGLHFSPKRRAIPVPRSSIGYPPGFLGQNDSAWDKELDLKLGEPAIPVKEVYRTSFLERNKGGVRMFWGRDDWEVNEGLVLAEEVRVREKRRKKRRERERKGALSAAGRKRKRLMAAVKSEEVEGEGEVKIEEDKEDVERMDKGDIPEERWTAGTSIVLGLLRSPR</sequence>
<accession>A0A132BBT3</accession>
<dbReference type="GeneID" id="28816200"/>
<dbReference type="EMBL" id="KQ947432">
    <property type="protein sequence ID" value="KUJ09304.1"/>
    <property type="molecule type" value="Genomic_DNA"/>
</dbReference>
<keyword evidence="3" id="KW-1185">Reference proteome</keyword>
<evidence type="ECO:0000313" key="3">
    <source>
        <dbReference type="Proteomes" id="UP000070700"/>
    </source>
</evidence>
<feature type="region of interest" description="Disordered" evidence="1">
    <location>
        <begin position="182"/>
        <end position="204"/>
    </location>
</feature>
<proteinExistence type="predicted"/>
<dbReference type="InParanoid" id="A0A132BBT3"/>
<gene>
    <name evidence="2" type="ORF">LY89DRAFT_283232</name>
</gene>
<feature type="compositionally biased region" description="Polar residues" evidence="1">
    <location>
        <begin position="46"/>
        <end position="63"/>
    </location>
</feature>
<name>A0A132BBT3_MOLSC</name>
<dbReference type="RefSeq" id="XP_018063659.1">
    <property type="nucleotide sequence ID" value="XM_018206474.1"/>
</dbReference>
<feature type="region of interest" description="Disordered" evidence="1">
    <location>
        <begin position="1"/>
        <end position="63"/>
    </location>
</feature>
<dbReference type="KEGG" id="psco:LY89DRAFT_283232"/>
<evidence type="ECO:0000313" key="2">
    <source>
        <dbReference type="EMBL" id="KUJ09304.1"/>
    </source>
</evidence>
<organism evidence="2 3">
    <name type="scientific">Mollisia scopiformis</name>
    <name type="common">Conifer needle endophyte fungus</name>
    <name type="synonym">Phialocephala scopiformis</name>
    <dbReference type="NCBI Taxonomy" id="149040"/>
    <lineage>
        <taxon>Eukaryota</taxon>
        <taxon>Fungi</taxon>
        <taxon>Dikarya</taxon>
        <taxon>Ascomycota</taxon>
        <taxon>Pezizomycotina</taxon>
        <taxon>Leotiomycetes</taxon>
        <taxon>Helotiales</taxon>
        <taxon>Mollisiaceae</taxon>
        <taxon>Mollisia</taxon>
    </lineage>
</organism>
<feature type="compositionally biased region" description="Pro residues" evidence="1">
    <location>
        <begin position="33"/>
        <end position="44"/>
    </location>
</feature>
<dbReference type="Proteomes" id="UP000070700">
    <property type="component" value="Unassembled WGS sequence"/>
</dbReference>
<dbReference type="AlphaFoldDB" id="A0A132BBT3"/>
<reference evidence="2 3" key="1">
    <citation type="submission" date="2015-10" db="EMBL/GenBank/DDBJ databases">
        <title>Full genome of DAOMC 229536 Phialocephala scopiformis, a fungal endophyte of spruce producing the potent anti-insectan compound rugulosin.</title>
        <authorList>
            <consortium name="DOE Joint Genome Institute"/>
            <person name="Walker A.K."/>
            <person name="Frasz S.L."/>
            <person name="Seifert K.A."/>
            <person name="Miller J.D."/>
            <person name="Mondo S.J."/>
            <person name="Labutti K."/>
            <person name="Lipzen A."/>
            <person name="Dockter R."/>
            <person name="Kennedy M."/>
            <person name="Grigoriev I.V."/>
            <person name="Spatafora J.W."/>
        </authorList>
    </citation>
    <scope>NUCLEOTIDE SEQUENCE [LARGE SCALE GENOMIC DNA]</scope>
    <source>
        <strain evidence="2 3">CBS 120377</strain>
    </source>
</reference>